<gene>
    <name evidence="1" type="ORF">HA482_38695</name>
</gene>
<reference evidence="1 2" key="1">
    <citation type="journal article" date="2020" name="Arch. Microbiol.">
        <title>Bradyrhizobium campsiandrae sp. nov., a nitrogen-fixing bacterial strain isolated from a native leguminous tree from the Amazon adapted to flooded conditions.</title>
        <authorList>
            <person name="Cabral Michel D."/>
            <person name="Martins da Costa E."/>
            <person name="Azarias Guimaraes A."/>
            <person name="Soares de Carvalho T."/>
            <person name="Santos de Castro Caputo P."/>
            <person name="Willems A."/>
            <person name="de Souza Moreira F.M."/>
        </authorList>
    </citation>
    <scope>NUCLEOTIDE SEQUENCE [LARGE SCALE GENOMIC DNA]</scope>
    <source>
        <strain evidence="2">INPA 384B</strain>
    </source>
</reference>
<protein>
    <submittedName>
        <fullName evidence="1">Uncharacterized protein</fullName>
    </submittedName>
</protein>
<name>A0ABR7UJ45_9BRAD</name>
<comment type="caution">
    <text evidence="1">The sequence shown here is derived from an EMBL/GenBank/DDBJ whole genome shotgun (WGS) entry which is preliminary data.</text>
</comment>
<keyword evidence="2" id="KW-1185">Reference proteome</keyword>
<organism evidence="1 2">
    <name type="scientific">Bradyrhizobium campsiandrae</name>
    <dbReference type="NCBI Taxonomy" id="1729892"/>
    <lineage>
        <taxon>Bacteria</taxon>
        <taxon>Pseudomonadati</taxon>
        <taxon>Pseudomonadota</taxon>
        <taxon>Alphaproteobacteria</taxon>
        <taxon>Hyphomicrobiales</taxon>
        <taxon>Nitrobacteraceae</taxon>
        <taxon>Bradyrhizobium</taxon>
    </lineage>
</organism>
<evidence type="ECO:0000313" key="1">
    <source>
        <dbReference type="EMBL" id="MBC9984125.1"/>
    </source>
</evidence>
<dbReference type="RefSeq" id="WP_188102886.1">
    <property type="nucleotide sequence ID" value="NZ_JAANIH010000029.1"/>
</dbReference>
<dbReference type="EMBL" id="JAATTO010000095">
    <property type="protein sequence ID" value="MBC9984125.1"/>
    <property type="molecule type" value="Genomic_DNA"/>
</dbReference>
<accession>A0ABR7UJ45</accession>
<dbReference type="Proteomes" id="UP000639516">
    <property type="component" value="Unassembled WGS sequence"/>
</dbReference>
<sequence>MGSDAHSHSTTYIRENLDLNLVNGRYASGLVRELTEMYDGRTDNVFAIFDEIAGLEGHPIARPSLTKPPSRFAKSPLQGLWHKHYHQSAFIPTNVVNHWRANGFADHLKETAAKIPIADDKMMGFLLHEFVISGYRDRSQARRLTGEWIIYARQDDRNTYLTLGIHGDDHAIYERVQACANEFPDLELMRRL</sequence>
<evidence type="ECO:0000313" key="2">
    <source>
        <dbReference type="Proteomes" id="UP000639516"/>
    </source>
</evidence>
<proteinExistence type="predicted"/>